<evidence type="ECO:0000256" key="1">
    <source>
        <dbReference type="ARBA" id="ARBA00022723"/>
    </source>
</evidence>
<keyword evidence="5" id="KW-0175">Coiled coil</keyword>
<name>A0A2S5BAY1_9BASI</name>
<sequence length="804" mass="89875">LNALRRSYNRRVTDRSDNPFYSWHRVPGSVVEAERAQEREREAAEYDAKFAGDAGDEKKPVPESDKYGIFAAEEQRLRDAEKALYRSSSKYKSKMRASEAAPPVTKEALDDGFNADLADVIAEDATASTTDATASTTTDATASTTTDANADVKKEEGDPEEEWYEEQRAVEWEDLSLKTKLEAIYNVCEWHMVDPERQFRKYLQWDGEAAWRLDPIGKDGEGNTYYHTADDRLWVQRPVPEANAAQPASQPIRRPKTLLGLRAGPRDKSKKGTITGVMRFKLRKNAKTGDYEQVDEGAAAEVSGDEADVDEAPVRTDADRGELEEWEREYWEERLRAETTPGFVEWEAVCLNLDDWRAFAERFVDSDDADEQKLRDLITDEVIPTIEEEQARRRAELAEQERKRLTRAQTRESQAEEENRLAAERIAAAERGTRSARHVKSYAEAAPTLETEAASKAPASGESREERLRKREEEKRRHEEELERQQLEELREREREEARQKNGGVLPVELMTDEERAAHELALEQERKRADEERKRAEAEEKKKQREEAKRARARERRAEQKAAAAAEKARAAAVPPPVAPVLDTGAAADEAWYLDCEICGLAGWNYDDGQGLICCDQCEDWQHLPCHIYADEIAGRAPQPYSKEDFKWICGHCRGTCHRRPRPPKPAPGAPPTIAYAQVGLPDPSAARAGQKRKPSEAASSSAAAKKPKPKANGQPPAAAYGQPGHPLYHPSAYSPAAPPAAPASAPVAQPAPPPQPQQQASMSYEQLKAAVEANPALMQQLPPEYQAHFSQLLGLPLPAGPS</sequence>
<comment type="caution">
    <text evidence="8">The sequence shown here is derived from an EMBL/GenBank/DDBJ whole genome shotgun (WGS) entry which is preliminary data.</text>
</comment>
<proteinExistence type="predicted"/>
<feature type="region of interest" description="Disordered" evidence="6">
    <location>
        <begin position="524"/>
        <end position="570"/>
    </location>
</feature>
<dbReference type="InterPro" id="IPR013083">
    <property type="entry name" value="Znf_RING/FYVE/PHD"/>
</dbReference>
<keyword evidence="1" id="KW-0479">Metal-binding</keyword>
<evidence type="ECO:0000256" key="6">
    <source>
        <dbReference type="SAM" id="MobiDB-lite"/>
    </source>
</evidence>
<gene>
    <name evidence="8" type="ORF">BMF94_3094</name>
</gene>
<dbReference type="GO" id="GO:0031213">
    <property type="term" value="C:RSF complex"/>
    <property type="evidence" value="ECO:0007669"/>
    <property type="project" value="InterPro"/>
</dbReference>
<evidence type="ECO:0000313" key="9">
    <source>
        <dbReference type="Proteomes" id="UP000237144"/>
    </source>
</evidence>
<feature type="compositionally biased region" description="Basic and acidic residues" evidence="6">
    <location>
        <begin position="462"/>
        <end position="500"/>
    </location>
</feature>
<dbReference type="OrthoDB" id="303107at2759"/>
<evidence type="ECO:0000256" key="5">
    <source>
        <dbReference type="SAM" id="Coils"/>
    </source>
</evidence>
<dbReference type="CDD" id="cd15489">
    <property type="entry name" value="PHD_SF"/>
    <property type="match status" value="1"/>
</dbReference>
<dbReference type="Gene3D" id="3.30.40.10">
    <property type="entry name" value="Zinc/RING finger domain, C3HC4 (zinc finger)"/>
    <property type="match status" value="1"/>
</dbReference>
<feature type="coiled-coil region" evidence="5">
    <location>
        <begin position="388"/>
        <end position="425"/>
    </location>
</feature>
<organism evidence="8 9">
    <name type="scientific">Rhodotorula taiwanensis</name>
    <dbReference type="NCBI Taxonomy" id="741276"/>
    <lineage>
        <taxon>Eukaryota</taxon>
        <taxon>Fungi</taxon>
        <taxon>Dikarya</taxon>
        <taxon>Basidiomycota</taxon>
        <taxon>Pucciniomycotina</taxon>
        <taxon>Microbotryomycetes</taxon>
        <taxon>Sporidiobolales</taxon>
        <taxon>Sporidiobolaceae</taxon>
        <taxon>Rhodotorula</taxon>
    </lineage>
</organism>
<feature type="compositionally biased region" description="Low complexity" evidence="6">
    <location>
        <begin position="444"/>
        <end position="454"/>
    </location>
</feature>
<feature type="region of interest" description="Disordered" evidence="6">
    <location>
        <begin position="34"/>
        <end position="63"/>
    </location>
</feature>
<evidence type="ECO:0000259" key="7">
    <source>
        <dbReference type="PROSITE" id="PS50016"/>
    </source>
</evidence>
<feature type="domain" description="PHD-type" evidence="7">
    <location>
        <begin position="594"/>
        <end position="657"/>
    </location>
</feature>
<dbReference type="InterPro" id="IPR019787">
    <property type="entry name" value="Znf_PHD-finger"/>
</dbReference>
<dbReference type="InterPro" id="IPR011011">
    <property type="entry name" value="Znf_FYVE_PHD"/>
</dbReference>
<dbReference type="Pfam" id="PF00628">
    <property type="entry name" value="PHD"/>
    <property type="match status" value="1"/>
</dbReference>
<dbReference type="AlphaFoldDB" id="A0A2S5BAY1"/>
<dbReference type="SMART" id="SM00249">
    <property type="entry name" value="PHD"/>
    <property type="match status" value="1"/>
</dbReference>
<dbReference type="Proteomes" id="UP000237144">
    <property type="component" value="Unassembled WGS sequence"/>
</dbReference>
<dbReference type="GO" id="GO:0006355">
    <property type="term" value="P:regulation of DNA-templated transcription"/>
    <property type="evidence" value="ECO:0007669"/>
    <property type="project" value="InterPro"/>
</dbReference>
<feature type="non-terminal residue" evidence="8">
    <location>
        <position position="1"/>
    </location>
</feature>
<dbReference type="InterPro" id="IPR019786">
    <property type="entry name" value="Zinc_finger_PHD-type_CS"/>
</dbReference>
<dbReference type="PROSITE" id="PS01359">
    <property type="entry name" value="ZF_PHD_1"/>
    <property type="match status" value="1"/>
</dbReference>
<dbReference type="PANTHER" id="PTHR14296">
    <property type="entry name" value="REMODELING AND SPACING FACTOR 1"/>
    <property type="match status" value="1"/>
</dbReference>
<protein>
    <recommendedName>
        <fullName evidence="7">PHD-type domain-containing protein</fullName>
    </recommendedName>
</protein>
<reference evidence="8 9" key="1">
    <citation type="journal article" date="2018" name="Front. Microbiol.">
        <title>Prospects for Fungal Bioremediation of Acidic Radioactive Waste Sites: Characterization and Genome Sequence of Rhodotorula taiwanensis MD1149.</title>
        <authorList>
            <person name="Tkavc R."/>
            <person name="Matrosova V.Y."/>
            <person name="Grichenko O.E."/>
            <person name="Gostincar C."/>
            <person name="Volpe R.P."/>
            <person name="Klimenkova P."/>
            <person name="Gaidamakova E.K."/>
            <person name="Zhou C.E."/>
            <person name="Stewart B.J."/>
            <person name="Lyman M.G."/>
            <person name="Malfatti S.A."/>
            <person name="Rubinfeld B."/>
            <person name="Courtot M."/>
            <person name="Singh J."/>
            <person name="Dalgard C.L."/>
            <person name="Hamilton T."/>
            <person name="Frey K.G."/>
            <person name="Gunde-Cimerman N."/>
            <person name="Dugan L."/>
            <person name="Daly M.J."/>
        </authorList>
    </citation>
    <scope>NUCLEOTIDE SEQUENCE [LARGE SCALE GENOMIC DNA]</scope>
    <source>
        <strain evidence="8 9">MD1149</strain>
    </source>
</reference>
<dbReference type="InterPro" id="IPR028938">
    <property type="entry name" value="Rsf1-like"/>
</dbReference>
<feature type="compositionally biased region" description="Low complexity" evidence="6">
    <location>
        <begin position="698"/>
        <end position="721"/>
    </location>
</feature>
<keyword evidence="9" id="KW-1185">Reference proteome</keyword>
<evidence type="ECO:0000313" key="8">
    <source>
        <dbReference type="EMBL" id="POY73923.1"/>
    </source>
</evidence>
<feature type="compositionally biased region" description="Low complexity" evidence="6">
    <location>
        <begin position="127"/>
        <end position="149"/>
    </location>
</feature>
<dbReference type="EMBL" id="PJQD01000033">
    <property type="protein sequence ID" value="POY73923.1"/>
    <property type="molecule type" value="Genomic_DNA"/>
</dbReference>
<dbReference type="SUPFAM" id="SSF57903">
    <property type="entry name" value="FYVE/PHD zinc finger"/>
    <property type="match status" value="1"/>
</dbReference>
<dbReference type="GO" id="GO:0008270">
    <property type="term" value="F:zinc ion binding"/>
    <property type="evidence" value="ECO:0007669"/>
    <property type="project" value="UniProtKB-KW"/>
</dbReference>
<feature type="region of interest" description="Disordered" evidence="6">
    <location>
        <begin position="444"/>
        <end position="506"/>
    </location>
</feature>
<evidence type="ECO:0000256" key="2">
    <source>
        <dbReference type="ARBA" id="ARBA00022771"/>
    </source>
</evidence>
<feature type="region of interest" description="Disordered" evidence="6">
    <location>
        <begin position="685"/>
        <end position="769"/>
    </location>
</feature>
<dbReference type="STRING" id="741276.A0A2S5BAY1"/>
<feature type="region of interest" description="Disordered" evidence="6">
    <location>
        <begin position="297"/>
        <end position="321"/>
    </location>
</feature>
<keyword evidence="3" id="KW-0862">Zinc</keyword>
<keyword evidence="2 4" id="KW-0863">Zinc-finger</keyword>
<feature type="compositionally biased region" description="Basic and acidic residues" evidence="6">
    <location>
        <begin position="524"/>
        <end position="561"/>
    </location>
</feature>
<feature type="region of interest" description="Disordered" evidence="6">
    <location>
        <begin position="127"/>
        <end position="163"/>
    </location>
</feature>
<dbReference type="PANTHER" id="PTHR14296:SF3">
    <property type="entry name" value="DIKAR, ISOFORM F"/>
    <property type="match status" value="1"/>
</dbReference>
<dbReference type="PROSITE" id="PS50016">
    <property type="entry name" value="ZF_PHD_2"/>
    <property type="match status" value="1"/>
</dbReference>
<accession>A0A2S5BAY1</accession>
<evidence type="ECO:0000256" key="4">
    <source>
        <dbReference type="PROSITE-ProRule" id="PRU00146"/>
    </source>
</evidence>
<feature type="compositionally biased region" description="Basic and acidic residues" evidence="6">
    <location>
        <begin position="312"/>
        <end position="321"/>
    </location>
</feature>
<dbReference type="InterPro" id="IPR001965">
    <property type="entry name" value="Znf_PHD"/>
</dbReference>
<evidence type="ECO:0000256" key="3">
    <source>
        <dbReference type="ARBA" id="ARBA00022833"/>
    </source>
</evidence>